<dbReference type="EMBL" id="WWCP01000026">
    <property type="protein sequence ID" value="MYM84018.1"/>
    <property type="molecule type" value="Genomic_DNA"/>
</dbReference>
<protein>
    <submittedName>
        <fullName evidence="2">Uncharacterized protein</fullName>
    </submittedName>
</protein>
<reference evidence="2 3" key="1">
    <citation type="submission" date="2019-12" db="EMBL/GenBank/DDBJ databases">
        <title>Novel species isolated from a subtropical stream in China.</title>
        <authorList>
            <person name="Lu H."/>
        </authorList>
    </citation>
    <scope>NUCLEOTIDE SEQUENCE [LARGE SCALE GENOMIC DNA]</scope>
    <source>
        <strain evidence="2 3">FT50W</strain>
    </source>
</reference>
<comment type="caution">
    <text evidence="2">The sequence shown here is derived from an EMBL/GenBank/DDBJ whole genome shotgun (WGS) entry which is preliminary data.</text>
</comment>
<dbReference type="AlphaFoldDB" id="A0A6L8MR15"/>
<accession>A0A6L8MR15</accession>
<proteinExistence type="predicted"/>
<name>A0A6L8MR15_9BURK</name>
<feature type="signal peptide" evidence="1">
    <location>
        <begin position="1"/>
        <end position="25"/>
    </location>
</feature>
<organism evidence="2 3">
    <name type="scientific">Duganella lactea</name>
    <dbReference type="NCBI Taxonomy" id="2692173"/>
    <lineage>
        <taxon>Bacteria</taxon>
        <taxon>Pseudomonadati</taxon>
        <taxon>Pseudomonadota</taxon>
        <taxon>Betaproteobacteria</taxon>
        <taxon>Burkholderiales</taxon>
        <taxon>Oxalobacteraceae</taxon>
        <taxon>Telluria group</taxon>
        <taxon>Duganella</taxon>
    </lineage>
</organism>
<keyword evidence="1" id="KW-0732">Signal</keyword>
<evidence type="ECO:0000313" key="3">
    <source>
        <dbReference type="Proteomes" id="UP000474565"/>
    </source>
</evidence>
<sequence length="163" mass="16784">MNIIKPAALTAVFLIGMLMCEVAWAQGPDAMTVEDQAKAAAPAAADAAYAALPFCTLNAEGTGLAVEPCRKAPAQVPMPRRPVPLMLQPMPQVKRAPQVAMPGMPPSPSLQSLTNPPRAPVPVTSCDVAGCYGTNGVRYNNMGGGVVGPNGKVCNRAGAMIQC</sequence>
<dbReference type="Proteomes" id="UP000474565">
    <property type="component" value="Unassembled WGS sequence"/>
</dbReference>
<dbReference type="RefSeq" id="WP_161020647.1">
    <property type="nucleotide sequence ID" value="NZ_WWCP01000026.1"/>
</dbReference>
<gene>
    <name evidence="2" type="ORF">GTP44_18935</name>
</gene>
<feature type="chain" id="PRO_5027095312" evidence="1">
    <location>
        <begin position="26"/>
        <end position="163"/>
    </location>
</feature>
<evidence type="ECO:0000256" key="1">
    <source>
        <dbReference type="SAM" id="SignalP"/>
    </source>
</evidence>
<evidence type="ECO:0000313" key="2">
    <source>
        <dbReference type="EMBL" id="MYM84018.1"/>
    </source>
</evidence>